<sequence>GKMAAGEEVVRISYANLEEIVFSSKSDTTDRQRKGEDKSFKHQKSRRPAQQIYRPGQLRQTKEHRPTHRNEDGQGESEGRGSIGGEEEEWNAVDLKVNSTDEDK</sequence>
<protein>
    <submittedName>
        <fullName evidence="2">Uncharacterized protein</fullName>
    </submittedName>
</protein>
<accession>A0A0B7BY36</accession>
<feature type="non-terminal residue" evidence="2">
    <location>
        <position position="1"/>
    </location>
</feature>
<feature type="compositionally biased region" description="Basic and acidic residues" evidence="1">
    <location>
        <begin position="27"/>
        <end position="40"/>
    </location>
</feature>
<name>A0A0B7BY36_9EUPU</name>
<evidence type="ECO:0000313" key="2">
    <source>
        <dbReference type="EMBL" id="CEK97291.1"/>
    </source>
</evidence>
<feature type="compositionally biased region" description="Basic and acidic residues" evidence="1">
    <location>
        <begin position="60"/>
        <end position="72"/>
    </location>
</feature>
<feature type="non-terminal residue" evidence="2">
    <location>
        <position position="104"/>
    </location>
</feature>
<proteinExistence type="predicted"/>
<evidence type="ECO:0000256" key="1">
    <source>
        <dbReference type="SAM" id="MobiDB-lite"/>
    </source>
</evidence>
<feature type="region of interest" description="Disordered" evidence="1">
    <location>
        <begin position="22"/>
        <end position="104"/>
    </location>
</feature>
<dbReference type="EMBL" id="HACG01050426">
    <property type="protein sequence ID" value="CEK97291.1"/>
    <property type="molecule type" value="Transcribed_RNA"/>
</dbReference>
<reference evidence="2" key="1">
    <citation type="submission" date="2014-12" db="EMBL/GenBank/DDBJ databases">
        <title>Insight into the proteome of Arion vulgaris.</title>
        <authorList>
            <person name="Aradska J."/>
            <person name="Bulat T."/>
            <person name="Smidak R."/>
            <person name="Sarate P."/>
            <person name="Gangsoo J."/>
            <person name="Sialana F."/>
            <person name="Bilban M."/>
            <person name="Lubec G."/>
        </authorList>
    </citation>
    <scope>NUCLEOTIDE SEQUENCE</scope>
    <source>
        <tissue evidence="2">Skin</tissue>
    </source>
</reference>
<organism evidence="2">
    <name type="scientific">Arion vulgaris</name>
    <dbReference type="NCBI Taxonomy" id="1028688"/>
    <lineage>
        <taxon>Eukaryota</taxon>
        <taxon>Metazoa</taxon>
        <taxon>Spiralia</taxon>
        <taxon>Lophotrochozoa</taxon>
        <taxon>Mollusca</taxon>
        <taxon>Gastropoda</taxon>
        <taxon>Heterobranchia</taxon>
        <taxon>Euthyneura</taxon>
        <taxon>Panpulmonata</taxon>
        <taxon>Eupulmonata</taxon>
        <taxon>Stylommatophora</taxon>
        <taxon>Helicina</taxon>
        <taxon>Arionoidea</taxon>
        <taxon>Arionidae</taxon>
        <taxon>Arion</taxon>
    </lineage>
</organism>
<gene>
    <name evidence="2" type="primary">ORF215340</name>
</gene>
<dbReference type="AlphaFoldDB" id="A0A0B7BY36"/>